<feature type="region of interest" description="Disordered" evidence="1">
    <location>
        <begin position="1"/>
        <end position="22"/>
    </location>
</feature>
<comment type="caution">
    <text evidence="2">The sequence shown here is derived from an EMBL/GenBank/DDBJ whole genome shotgun (WGS) entry which is preliminary data.</text>
</comment>
<evidence type="ECO:0000313" key="2">
    <source>
        <dbReference type="EMBL" id="NMM49674.1"/>
    </source>
</evidence>
<evidence type="ECO:0000256" key="1">
    <source>
        <dbReference type="SAM" id="MobiDB-lite"/>
    </source>
</evidence>
<accession>A0A848J5D1</accession>
<reference evidence="2 3" key="1">
    <citation type="submission" date="2020-04" db="EMBL/GenBank/DDBJ databases">
        <title>Flammeovirgaceae bacterium KN852 isolated from deep sea.</title>
        <authorList>
            <person name="Zhang D.-C."/>
        </authorList>
    </citation>
    <scope>NUCLEOTIDE SEQUENCE [LARGE SCALE GENOMIC DNA]</scope>
    <source>
        <strain evidence="2 3">KN852</strain>
    </source>
</reference>
<dbReference type="EMBL" id="JABBNU010000009">
    <property type="protein sequence ID" value="NMM49674.1"/>
    <property type="molecule type" value="Genomic_DNA"/>
</dbReference>
<organism evidence="2 3">
    <name type="scientific">Marinigracilibium pacificum</name>
    <dbReference type="NCBI Taxonomy" id="2729599"/>
    <lineage>
        <taxon>Bacteria</taxon>
        <taxon>Pseudomonadati</taxon>
        <taxon>Bacteroidota</taxon>
        <taxon>Cytophagia</taxon>
        <taxon>Cytophagales</taxon>
        <taxon>Flammeovirgaceae</taxon>
        <taxon>Marinigracilibium</taxon>
    </lineage>
</organism>
<evidence type="ECO:0008006" key="4">
    <source>
        <dbReference type="Google" id="ProtNLM"/>
    </source>
</evidence>
<name>A0A848J5D1_9BACT</name>
<proteinExistence type="predicted"/>
<dbReference type="AlphaFoldDB" id="A0A848J5D1"/>
<dbReference type="Proteomes" id="UP000559010">
    <property type="component" value="Unassembled WGS sequence"/>
</dbReference>
<gene>
    <name evidence="2" type="ORF">HH304_14800</name>
</gene>
<dbReference type="RefSeq" id="WP_169683015.1">
    <property type="nucleotide sequence ID" value="NZ_JABBNU010000009.1"/>
</dbReference>
<protein>
    <recommendedName>
        <fullName evidence="4">Baseplate J-like protein</fullName>
    </recommendedName>
</protein>
<evidence type="ECO:0000313" key="3">
    <source>
        <dbReference type="Proteomes" id="UP000559010"/>
    </source>
</evidence>
<keyword evidence="3" id="KW-1185">Reference proteome</keyword>
<sequence length="1115" mass="125707">MSDFCTSGNTQTETGDSQQSCLSKNPLVRDGVSQQQRLLKTLLPSYVDVDERSMKDLIRFVYELGEEIQYYEYDNITATVMKDTWDIFFQITDEEWDQFDLDQYLNKLKIQKDTQVHLALFFGFLYVFKIAQDDLNTLTKRHLDFYYRDVLQLKENPAVPDKAAVIFHLAKNVKDYLIKAGTKLKAGKDDTGVERIYEVIDDIVINKAKVTDLKAVFANIHDRLNDDLPGLQNDNRLYASSIANSSDGEGAKIENEELSWKTFGEPVFSEAGGVFTADRLQPEIGFAFASPILFLAEGERVITIELTFSSNIGLSGALQNDHFKVKLSGEEEWLEAVAENALDTQSDGNKIILKRTLKENLPAVVAYDEETLIQPYKTQWPVIQVLLNNEKNHDPFVYKLLKGLTPQSVNINVHVTGVKDLILQNDFSVLDPSKPFVPFGNRPYVGSKFYIGSWEVFQKQLSLLKVKFQWNDLPSGTFGNYYTNYDSIPSSSTDPVPSTSRKNTSFKIDIKALDKKTWVSLLSGNQTNLFTYSNGNAVGDANGLPSAGSYSLINTIDASKLSAISRDKKLNDFEEYDINTQKGFIRVTLKSVDFGHSKFPNAYAKQAIELAKESSAAWAQLPNTPYTPSLQELSLEYESNVSFSFDNENASLENSEQFFYHEPFGVKEVIKKSSTVNLLPQFNDEGNLYIGISDLVPPQSLSLLFQVSEGSANPQRDIQEVDWAILSNNDWVPFDKKTILSDSTNGLLTSGIIQFAIPEEASKNNTLLPSEYFWLKASVTEQSDAISKLIDIRAQAVMVKFEDNNNDPDHLRIPLPADSIKKLLKSNSAIDKLEQPYASFGGKVMEESRDYYTRVSERLRHKNRAITIWDYEHMILQQFPSVYKVKCINHTRFEGTLVNYSEMAPGHVTLVVVSNVQNKNAVDPLRPMTSLATLDSINEYIDALNPMSALIHVENPIYEEIKVSFKVKFFSSEIGFYTNRLEQELREFLSPWSSHCPADITFGGKIHKSVIINFIEERSYVDYLSCFKMYHIVPLDPENDPTKDIDEAIATTAVSILGSADEHEILQIDTSVDCCDCPDNEVASTAQIATADDCSCYPEITSIEEPTETDFIDLS</sequence>